<dbReference type="GO" id="GO:0005634">
    <property type="term" value="C:nucleus"/>
    <property type="evidence" value="ECO:0007669"/>
    <property type="project" value="UniProtKB-SubCell"/>
</dbReference>
<evidence type="ECO:0000313" key="9">
    <source>
        <dbReference type="EMBL" id="KAK7032271.1"/>
    </source>
</evidence>
<comment type="subcellular location">
    <subcellularLocation>
        <location evidence="1">Nucleus</location>
    </subcellularLocation>
</comment>
<feature type="DNA-binding region" description="TEA" evidence="6">
    <location>
        <begin position="59"/>
        <end position="133"/>
    </location>
</feature>
<evidence type="ECO:0000256" key="5">
    <source>
        <dbReference type="ARBA" id="ARBA00023242"/>
    </source>
</evidence>
<feature type="compositionally biased region" description="Polar residues" evidence="7">
    <location>
        <begin position="172"/>
        <end position="181"/>
    </location>
</feature>
<dbReference type="GO" id="GO:0005667">
    <property type="term" value="C:transcription regulator complex"/>
    <property type="evidence" value="ECO:0007669"/>
    <property type="project" value="TreeGrafter"/>
</dbReference>
<dbReference type="PANTHER" id="PTHR11834:SF0">
    <property type="entry name" value="PROTEIN SCALLOPED"/>
    <property type="match status" value="1"/>
</dbReference>
<dbReference type="PROSITE" id="PS51088">
    <property type="entry name" value="TEA_2"/>
    <property type="match status" value="1"/>
</dbReference>
<evidence type="ECO:0000313" key="10">
    <source>
        <dbReference type="Proteomes" id="UP001383192"/>
    </source>
</evidence>
<keyword evidence="5" id="KW-0539">Nucleus</keyword>
<evidence type="ECO:0000256" key="7">
    <source>
        <dbReference type="SAM" id="MobiDB-lite"/>
    </source>
</evidence>
<evidence type="ECO:0000259" key="8">
    <source>
        <dbReference type="PROSITE" id="PS51088"/>
    </source>
</evidence>
<reference evidence="9 10" key="1">
    <citation type="submission" date="2024-01" db="EMBL/GenBank/DDBJ databases">
        <title>A draft genome for a cacao thread blight-causing isolate of Paramarasmius palmivorus.</title>
        <authorList>
            <person name="Baruah I.K."/>
            <person name="Bukari Y."/>
            <person name="Amoako-Attah I."/>
            <person name="Meinhardt L.W."/>
            <person name="Bailey B.A."/>
            <person name="Cohen S.P."/>
        </authorList>
    </citation>
    <scope>NUCLEOTIDE SEQUENCE [LARGE SCALE GENOMIC DNA]</scope>
    <source>
        <strain evidence="9 10">GH-12</strain>
    </source>
</reference>
<dbReference type="GO" id="GO:0000978">
    <property type="term" value="F:RNA polymerase II cis-regulatory region sequence-specific DNA binding"/>
    <property type="evidence" value="ECO:0007669"/>
    <property type="project" value="TreeGrafter"/>
</dbReference>
<comment type="caution">
    <text evidence="9">The sequence shown here is derived from an EMBL/GenBank/DDBJ whole genome shotgun (WGS) entry which is preliminary data.</text>
</comment>
<keyword evidence="4" id="KW-0804">Transcription</keyword>
<evidence type="ECO:0000256" key="1">
    <source>
        <dbReference type="ARBA" id="ARBA00004123"/>
    </source>
</evidence>
<dbReference type="InterPro" id="IPR038096">
    <property type="entry name" value="TEA/ATTS_sf"/>
</dbReference>
<dbReference type="Pfam" id="PF01285">
    <property type="entry name" value="TEA"/>
    <property type="match status" value="1"/>
</dbReference>
<dbReference type="GO" id="GO:0000981">
    <property type="term" value="F:DNA-binding transcription factor activity, RNA polymerase II-specific"/>
    <property type="evidence" value="ECO:0007669"/>
    <property type="project" value="TreeGrafter"/>
</dbReference>
<organism evidence="9 10">
    <name type="scientific">Paramarasmius palmivorus</name>
    <dbReference type="NCBI Taxonomy" id="297713"/>
    <lineage>
        <taxon>Eukaryota</taxon>
        <taxon>Fungi</taxon>
        <taxon>Dikarya</taxon>
        <taxon>Basidiomycota</taxon>
        <taxon>Agaricomycotina</taxon>
        <taxon>Agaricomycetes</taxon>
        <taxon>Agaricomycetidae</taxon>
        <taxon>Agaricales</taxon>
        <taxon>Marasmiineae</taxon>
        <taxon>Marasmiaceae</taxon>
        <taxon>Paramarasmius</taxon>
    </lineage>
</organism>
<comment type="similarity">
    <text evidence="2">Belongs to the TEC1 family.</text>
</comment>
<keyword evidence="3" id="KW-0805">Transcription regulation</keyword>
<accession>A0AAW0BZ21</accession>
<name>A0AAW0BZ21_9AGAR</name>
<dbReference type="Gene3D" id="6.10.20.40">
    <property type="entry name" value="TEA/ATTS domain"/>
    <property type="match status" value="1"/>
</dbReference>
<evidence type="ECO:0000256" key="6">
    <source>
        <dbReference type="PROSITE-ProRule" id="PRU00505"/>
    </source>
</evidence>
<dbReference type="AlphaFoldDB" id="A0AAW0BZ21"/>
<dbReference type="PANTHER" id="PTHR11834">
    <property type="entry name" value="TRANSCRIPTIONAL ENHANCER FACTOR TEF RELATED"/>
    <property type="match status" value="1"/>
</dbReference>
<evidence type="ECO:0000256" key="4">
    <source>
        <dbReference type="ARBA" id="ARBA00023163"/>
    </source>
</evidence>
<dbReference type="InterPro" id="IPR050937">
    <property type="entry name" value="TEC1_TEAD_TF"/>
</dbReference>
<evidence type="ECO:0000256" key="2">
    <source>
        <dbReference type="ARBA" id="ARBA00008421"/>
    </source>
</evidence>
<keyword evidence="10" id="KW-1185">Reference proteome</keyword>
<dbReference type="EMBL" id="JAYKXP010000066">
    <property type="protein sequence ID" value="KAK7032271.1"/>
    <property type="molecule type" value="Genomic_DNA"/>
</dbReference>
<dbReference type="SMART" id="SM00426">
    <property type="entry name" value="TEA"/>
    <property type="match status" value="1"/>
</dbReference>
<evidence type="ECO:0000256" key="3">
    <source>
        <dbReference type="ARBA" id="ARBA00023015"/>
    </source>
</evidence>
<feature type="domain" description="TEA" evidence="8">
    <location>
        <begin position="59"/>
        <end position="133"/>
    </location>
</feature>
<feature type="region of interest" description="Disordered" evidence="7">
    <location>
        <begin position="138"/>
        <end position="181"/>
    </location>
</feature>
<proteinExistence type="inferred from homology"/>
<dbReference type="Proteomes" id="UP001383192">
    <property type="component" value="Unassembled WGS sequence"/>
</dbReference>
<protein>
    <recommendedName>
        <fullName evidence="8">TEA domain-containing protein</fullName>
    </recommendedName>
</protein>
<dbReference type="InterPro" id="IPR000818">
    <property type="entry name" value="TEA/ATTS_dom"/>
</dbReference>
<feature type="compositionally biased region" description="Polar residues" evidence="7">
    <location>
        <begin position="150"/>
        <end position="162"/>
    </location>
</feature>
<gene>
    <name evidence="9" type="ORF">VNI00_013230</name>
</gene>
<sequence length="445" mass="48956">MSYVDYRPSTTSASSSRKHGGYVCMSTVDDLSYTPSAEEKDRDAAQIIATGRRSWKTLKGKGEAVWPPHLEAALIEALEKYKPDETRSTKTLGRFSMRNRFISDYIFETTGKRRTPKQVGSRLQQLRDTCKSERILQLISRRPMEHDSDSTALSSDGNSSSATPPPTDAYGSPTSERSSSGRRNNIWVNIVLEQPSWPSPAPVVHIINNNKLMPLVVHLAPLSSTSHVSLNYDSSSSHRLAFMEPTINFASPCALALHCSYYVFLDGAGLPIHTEVAPLKCQSSPMQSSGWMYSASLVPGLWNNLCESASPTRYTITQTLYPARAASSRLNSDNHGESCITIVYNFTHHESSTGFQLQNLHGSELTLPPPHNHDLPGLNDRSWCSTTTLDWGSSFESSVFGSGTSSSGYPPAIPSISRGGRSTACYQEGWNGQKYTHSLSPLQYC</sequence>